<accession>A0AAV4PRZ4</accession>
<evidence type="ECO:0000256" key="6">
    <source>
        <dbReference type="SAM" id="Phobius"/>
    </source>
</evidence>
<feature type="transmembrane region" description="Helical" evidence="6">
    <location>
        <begin position="100"/>
        <end position="123"/>
    </location>
</feature>
<evidence type="ECO:0000256" key="3">
    <source>
        <dbReference type="ARBA" id="ARBA00022692"/>
    </source>
</evidence>
<proteinExistence type="predicted"/>
<name>A0AAV4PRZ4_9ARAC</name>
<reference evidence="7 8" key="1">
    <citation type="submission" date="2021-06" db="EMBL/GenBank/DDBJ databases">
        <title>Caerostris darwini draft genome.</title>
        <authorList>
            <person name="Kono N."/>
            <person name="Arakawa K."/>
        </authorList>
    </citation>
    <scope>NUCLEOTIDE SEQUENCE [LARGE SCALE GENOMIC DNA]</scope>
</reference>
<feature type="transmembrane region" description="Helical" evidence="6">
    <location>
        <begin position="65"/>
        <end position="88"/>
    </location>
</feature>
<sequence>MQNLIFYSLPSMAFGFFYTIVCNHIRHIIKQIAATHSERREPSFEKFLEDYSNIKSIVEQIDKDIGLLVFLSIISTSLLMCFSTYVILNPEVHEGSFLRFQLYCGFLGSFILFIIITASASMVEEASLEVGSQAHTLSKSRGKSVFVQQIFSMFFQKGITLTVWRIVPIRRSLGFGITGIIFTYTFMFYGLMPMRSHIESNQN</sequence>
<protein>
    <recommendedName>
        <fullName evidence="9">Gustatory receptor</fullName>
    </recommendedName>
</protein>
<keyword evidence="3 6" id="KW-0812">Transmembrane</keyword>
<evidence type="ECO:0000256" key="2">
    <source>
        <dbReference type="ARBA" id="ARBA00022475"/>
    </source>
</evidence>
<dbReference type="AlphaFoldDB" id="A0AAV4PRZ4"/>
<dbReference type="GO" id="GO:0005886">
    <property type="term" value="C:plasma membrane"/>
    <property type="evidence" value="ECO:0007669"/>
    <property type="project" value="UniProtKB-SubCell"/>
</dbReference>
<feature type="transmembrane region" description="Helical" evidence="6">
    <location>
        <begin position="6"/>
        <end position="25"/>
    </location>
</feature>
<dbReference type="EMBL" id="BPLQ01003421">
    <property type="protein sequence ID" value="GIY00383.1"/>
    <property type="molecule type" value="Genomic_DNA"/>
</dbReference>
<dbReference type="Proteomes" id="UP001054837">
    <property type="component" value="Unassembled WGS sequence"/>
</dbReference>
<organism evidence="7 8">
    <name type="scientific">Caerostris darwini</name>
    <dbReference type="NCBI Taxonomy" id="1538125"/>
    <lineage>
        <taxon>Eukaryota</taxon>
        <taxon>Metazoa</taxon>
        <taxon>Ecdysozoa</taxon>
        <taxon>Arthropoda</taxon>
        <taxon>Chelicerata</taxon>
        <taxon>Arachnida</taxon>
        <taxon>Araneae</taxon>
        <taxon>Araneomorphae</taxon>
        <taxon>Entelegynae</taxon>
        <taxon>Araneoidea</taxon>
        <taxon>Araneidae</taxon>
        <taxon>Caerostris</taxon>
    </lineage>
</organism>
<feature type="transmembrane region" description="Helical" evidence="6">
    <location>
        <begin position="173"/>
        <end position="192"/>
    </location>
</feature>
<evidence type="ECO:0000313" key="7">
    <source>
        <dbReference type="EMBL" id="GIY00383.1"/>
    </source>
</evidence>
<dbReference type="InterPro" id="IPR013604">
    <property type="entry name" value="7TM_chemorcpt"/>
</dbReference>
<evidence type="ECO:0000313" key="8">
    <source>
        <dbReference type="Proteomes" id="UP001054837"/>
    </source>
</evidence>
<gene>
    <name evidence="7" type="primary">AVEN_139923_1</name>
    <name evidence="7" type="ORF">CDAR_249041</name>
</gene>
<keyword evidence="8" id="KW-1185">Reference proteome</keyword>
<keyword evidence="4 6" id="KW-1133">Transmembrane helix</keyword>
<comment type="subcellular location">
    <subcellularLocation>
        <location evidence="1">Cell membrane</location>
        <topology evidence="1">Multi-pass membrane protein</topology>
    </subcellularLocation>
</comment>
<evidence type="ECO:0000256" key="5">
    <source>
        <dbReference type="ARBA" id="ARBA00023136"/>
    </source>
</evidence>
<dbReference type="Pfam" id="PF08395">
    <property type="entry name" value="7tm_7"/>
    <property type="match status" value="1"/>
</dbReference>
<evidence type="ECO:0008006" key="9">
    <source>
        <dbReference type="Google" id="ProtNLM"/>
    </source>
</evidence>
<keyword evidence="2" id="KW-1003">Cell membrane</keyword>
<keyword evidence="5 6" id="KW-0472">Membrane</keyword>
<evidence type="ECO:0000256" key="4">
    <source>
        <dbReference type="ARBA" id="ARBA00022989"/>
    </source>
</evidence>
<evidence type="ECO:0000256" key="1">
    <source>
        <dbReference type="ARBA" id="ARBA00004651"/>
    </source>
</evidence>
<comment type="caution">
    <text evidence="7">The sequence shown here is derived from an EMBL/GenBank/DDBJ whole genome shotgun (WGS) entry which is preliminary data.</text>
</comment>
<dbReference type="GO" id="GO:0050909">
    <property type="term" value="P:sensory perception of taste"/>
    <property type="evidence" value="ECO:0007669"/>
    <property type="project" value="InterPro"/>
</dbReference>